<evidence type="ECO:0000256" key="4">
    <source>
        <dbReference type="ARBA" id="ARBA00009716"/>
    </source>
</evidence>
<evidence type="ECO:0000256" key="15">
    <source>
        <dbReference type="ARBA" id="ARBA00023291"/>
    </source>
</evidence>
<dbReference type="GO" id="GO:0051538">
    <property type="term" value="F:3 iron, 4 sulfur cluster binding"/>
    <property type="evidence" value="ECO:0007669"/>
    <property type="project" value="UniProtKB-KW"/>
</dbReference>
<dbReference type="NCBIfam" id="NF008730">
    <property type="entry name" value="PRK11750.1"/>
    <property type="match status" value="1"/>
</dbReference>
<keyword evidence="8" id="KW-0479">Metal-binding</keyword>
<comment type="pathway">
    <text evidence="16">Amino-acid biosynthesis.</text>
</comment>
<keyword evidence="7" id="KW-0288">FMN</keyword>
<evidence type="ECO:0000256" key="8">
    <source>
        <dbReference type="ARBA" id="ARBA00022723"/>
    </source>
</evidence>
<dbReference type="Pfam" id="PF01493">
    <property type="entry name" value="GXGXG"/>
    <property type="match status" value="1"/>
</dbReference>
<dbReference type="InterPro" id="IPR029055">
    <property type="entry name" value="Ntn_hydrolases_N"/>
</dbReference>
<keyword evidence="20" id="KW-1185">Reference proteome</keyword>
<dbReference type="GO" id="GO:0006537">
    <property type="term" value="P:glutamate biosynthetic process"/>
    <property type="evidence" value="ECO:0007669"/>
    <property type="project" value="UniProtKB-KW"/>
</dbReference>
<comment type="similarity">
    <text evidence="4">Belongs to the glutamate synthase family.</text>
</comment>
<dbReference type="FunFam" id="3.20.20.70:FF:000053">
    <property type="entry name" value="Glutamate synthase large subunit"/>
    <property type="match status" value="1"/>
</dbReference>
<comment type="cofactor">
    <cofactor evidence="1">
        <name>FMN</name>
        <dbReference type="ChEBI" id="CHEBI:58210"/>
    </cofactor>
</comment>
<evidence type="ECO:0000256" key="10">
    <source>
        <dbReference type="ARBA" id="ARBA00022962"/>
    </source>
</evidence>
<evidence type="ECO:0000256" key="6">
    <source>
        <dbReference type="ARBA" id="ARBA00022630"/>
    </source>
</evidence>
<dbReference type="Pfam" id="PF00310">
    <property type="entry name" value="GATase_2"/>
    <property type="match status" value="1"/>
</dbReference>
<dbReference type="CDD" id="cd00982">
    <property type="entry name" value="gltB_C"/>
    <property type="match status" value="1"/>
</dbReference>
<keyword evidence="10" id="KW-0315">Glutamine amidotransferase</keyword>
<dbReference type="EC" id="1.4.1.13" evidence="19"/>
<dbReference type="SUPFAM" id="SSF69336">
    <property type="entry name" value="Alpha subunit of glutamate synthase, C-terminal domain"/>
    <property type="match status" value="1"/>
</dbReference>
<dbReference type="PROSITE" id="PS51278">
    <property type="entry name" value="GATASE_TYPE_2"/>
    <property type="match status" value="1"/>
</dbReference>
<dbReference type="InterPro" id="IPR002932">
    <property type="entry name" value="Glu_synthdom"/>
</dbReference>
<evidence type="ECO:0000259" key="18">
    <source>
        <dbReference type="PROSITE" id="PS51278"/>
    </source>
</evidence>
<keyword evidence="6" id="KW-0285">Flavoprotein</keyword>
<evidence type="ECO:0000313" key="20">
    <source>
        <dbReference type="Proteomes" id="UP000295418"/>
    </source>
</evidence>
<dbReference type="PANTHER" id="PTHR11938:SF133">
    <property type="entry name" value="GLUTAMATE SYNTHASE (NADH)"/>
    <property type="match status" value="1"/>
</dbReference>
<dbReference type="InterPro" id="IPR017932">
    <property type="entry name" value="GATase_2_dom"/>
</dbReference>
<dbReference type="RefSeq" id="WP_132418214.1">
    <property type="nucleotide sequence ID" value="NZ_SKFG01000010.1"/>
</dbReference>
<evidence type="ECO:0000256" key="2">
    <source>
        <dbReference type="ARBA" id="ARBA00001927"/>
    </source>
</evidence>
<evidence type="ECO:0000256" key="7">
    <source>
        <dbReference type="ARBA" id="ARBA00022643"/>
    </source>
</evidence>
<name>A0A4R4EB72_9BACL</name>
<feature type="domain" description="Glutamine amidotransferase type-2" evidence="18">
    <location>
        <begin position="22"/>
        <end position="422"/>
    </location>
</feature>
<evidence type="ECO:0000256" key="14">
    <source>
        <dbReference type="ARBA" id="ARBA00023164"/>
    </source>
</evidence>
<gene>
    <name evidence="19" type="primary">gltB</name>
    <name evidence="19" type="ORF">E0485_11650</name>
</gene>
<evidence type="ECO:0000256" key="13">
    <source>
        <dbReference type="ARBA" id="ARBA00023014"/>
    </source>
</evidence>
<keyword evidence="5" id="KW-0028">Amino-acid biosynthesis</keyword>
<dbReference type="Gene3D" id="2.160.20.60">
    <property type="entry name" value="Glutamate synthase, alpha subunit, C-terminal domain"/>
    <property type="match status" value="1"/>
</dbReference>
<dbReference type="SUPFAM" id="SSF56235">
    <property type="entry name" value="N-terminal nucleophile aminohydrolases (Ntn hydrolases)"/>
    <property type="match status" value="1"/>
</dbReference>
<protein>
    <submittedName>
        <fullName evidence="19">Glutamate synthase large subunit</fullName>
        <ecNumber evidence="19">1.4.1.13</ecNumber>
    </submittedName>
</protein>
<evidence type="ECO:0000256" key="16">
    <source>
        <dbReference type="ARBA" id="ARBA00029440"/>
    </source>
</evidence>
<keyword evidence="12" id="KW-0408">Iron</keyword>
<dbReference type="GO" id="GO:0019676">
    <property type="term" value="P:ammonia assimilation cycle"/>
    <property type="evidence" value="ECO:0007669"/>
    <property type="project" value="TreeGrafter"/>
</dbReference>
<evidence type="ECO:0000256" key="17">
    <source>
        <dbReference type="SAM" id="MobiDB-lite"/>
    </source>
</evidence>
<dbReference type="SUPFAM" id="SSF51395">
    <property type="entry name" value="FMN-linked oxidoreductases"/>
    <property type="match status" value="1"/>
</dbReference>
<keyword evidence="15" id="KW-0003">3Fe-4S</keyword>
<comment type="cofactor">
    <cofactor evidence="2">
        <name>[3Fe-4S] cluster</name>
        <dbReference type="ChEBI" id="CHEBI:21137"/>
    </cofactor>
</comment>
<dbReference type="InterPro" id="IPR006982">
    <property type="entry name" value="Glu_synth_centr_N"/>
</dbReference>
<accession>A0A4R4EB72</accession>
<dbReference type="EMBL" id="SKFG01000010">
    <property type="protein sequence ID" value="TCZ77114.1"/>
    <property type="molecule type" value="Genomic_DNA"/>
</dbReference>
<dbReference type="OrthoDB" id="9758182at2"/>
<evidence type="ECO:0000256" key="1">
    <source>
        <dbReference type="ARBA" id="ARBA00001917"/>
    </source>
</evidence>
<evidence type="ECO:0000256" key="9">
    <source>
        <dbReference type="ARBA" id="ARBA00022827"/>
    </source>
</evidence>
<evidence type="ECO:0000313" key="19">
    <source>
        <dbReference type="EMBL" id="TCZ77114.1"/>
    </source>
</evidence>
<dbReference type="PANTHER" id="PTHR11938">
    <property type="entry name" value="FAD NADPH DEHYDROGENASE/OXIDOREDUCTASE"/>
    <property type="match status" value="1"/>
</dbReference>
<dbReference type="CDD" id="cd02808">
    <property type="entry name" value="GltS_FMN"/>
    <property type="match status" value="1"/>
</dbReference>
<evidence type="ECO:0000256" key="12">
    <source>
        <dbReference type="ARBA" id="ARBA00023004"/>
    </source>
</evidence>
<dbReference type="InterPro" id="IPR002489">
    <property type="entry name" value="Glu_synth_asu_C"/>
</dbReference>
<dbReference type="InterPro" id="IPR050711">
    <property type="entry name" value="ET-N_metabolism_enzyme"/>
</dbReference>
<dbReference type="Pfam" id="PF01645">
    <property type="entry name" value="Glu_synthase"/>
    <property type="match status" value="1"/>
</dbReference>
<keyword evidence="13" id="KW-0411">Iron-sulfur</keyword>
<comment type="cofactor">
    <cofactor evidence="3">
        <name>FAD</name>
        <dbReference type="ChEBI" id="CHEBI:57692"/>
    </cofactor>
</comment>
<evidence type="ECO:0000256" key="3">
    <source>
        <dbReference type="ARBA" id="ARBA00001974"/>
    </source>
</evidence>
<proteinExistence type="inferred from homology"/>
<dbReference type="GO" id="GO:0004355">
    <property type="term" value="F:glutamate synthase (NADPH) activity"/>
    <property type="evidence" value="ECO:0007669"/>
    <property type="project" value="UniProtKB-EC"/>
</dbReference>
<dbReference type="FunFam" id="3.60.20.10:FF:000001">
    <property type="entry name" value="Glutamate synthase, large subunit"/>
    <property type="match status" value="1"/>
</dbReference>
<dbReference type="Proteomes" id="UP000295418">
    <property type="component" value="Unassembled WGS sequence"/>
</dbReference>
<dbReference type="InterPro" id="IPR013785">
    <property type="entry name" value="Aldolase_TIM"/>
</dbReference>
<keyword evidence="14" id="KW-0314">Glutamate biosynthesis</keyword>
<dbReference type="Gene3D" id="3.60.20.10">
    <property type="entry name" value="Glutamine Phosphoribosylpyrophosphate, subunit 1, domain 1"/>
    <property type="match status" value="1"/>
</dbReference>
<keyword evidence="11 19" id="KW-0560">Oxidoreductase</keyword>
<dbReference type="CDD" id="cd00713">
    <property type="entry name" value="GltS"/>
    <property type="match status" value="1"/>
</dbReference>
<dbReference type="Gene3D" id="3.20.20.70">
    <property type="entry name" value="Aldolase class I"/>
    <property type="match status" value="2"/>
</dbReference>
<keyword evidence="9" id="KW-0274">FAD</keyword>
<evidence type="ECO:0000256" key="5">
    <source>
        <dbReference type="ARBA" id="ARBA00022605"/>
    </source>
</evidence>
<evidence type="ECO:0000256" key="11">
    <source>
        <dbReference type="ARBA" id="ARBA00023002"/>
    </source>
</evidence>
<dbReference type="InterPro" id="IPR036485">
    <property type="entry name" value="Glu_synth_asu_C_sf"/>
</dbReference>
<comment type="caution">
    <text evidence="19">The sequence shown here is derived from an EMBL/GenBank/DDBJ whole genome shotgun (WGS) entry which is preliminary data.</text>
</comment>
<feature type="region of interest" description="Disordered" evidence="17">
    <location>
        <begin position="919"/>
        <end position="938"/>
    </location>
</feature>
<dbReference type="Pfam" id="PF04898">
    <property type="entry name" value="Glu_syn_central"/>
    <property type="match status" value="1"/>
</dbReference>
<organism evidence="19 20">
    <name type="scientific">Paenibacillus albiflavus</name>
    <dbReference type="NCBI Taxonomy" id="2545760"/>
    <lineage>
        <taxon>Bacteria</taxon>
        <taxon>Bacillati</taxon>
        <taxon>Bacillota</taxon>
        <taxon>Bacilli</taxon>
        <taxon>Bacillales</taxon>
        <taxon>Paenibacillaceae</taxon>
        <taxon>Paenibacillus</taxon>
    </lineage>
</organism>
<dbReference type="GO" id="GO:0046872">
    <property type="term" value="F:metal ion binding"/>
    <property type="evidence" value="ECO:0007669"/>
    <property type="project" value="UniProtKB-KW"/>
</dbReference>
<dbReference type="FunFam" id="2.160.20.60:FF:000001">
    <property type="entry name" value="Glutamate synthase, large subunit"/>
    <property type="match status" value="1"/>
</dbReference>
<sequence>MTINGLPAKQGLYDPIYERDACGIGFIANIKGDKSSEIVSQALEILCRLKHRGGQGSDPSTGDGAGILTQIPHELFVLECLKEGISLPKAGCYGVGMVFLPQTEDIRAAYEQLIENIVVDEGQVVLGWRTVPVDDSVIGTSARAAKPMIRQVFIAAASDLYEADGLAFERKLYLIRKRVELEASRLSIWEAERLYFSSLSSRTIVYKGLLLPEHLATFYQDLSHPSYASALALVHSRFSTNTFPSWERSHPYRYMIHNGEINTIKGNVNWMRARERACESEYFDDLDKIRPVIDQSGSDSSMFDNVLEFLMLTGRAMSHSVMMMISEPWEKDETMIDQKKAFYEYHSSLMEPWDGPAAVAFTDGKQIGAVLDRNGLRPARYYVTKDDRIILSSEVGVIDIAPENIVRKDRLRPGQMLLVDTVQGRIVPDQEIKQQVAEAHPYREWTQDTIIYLDELKDHSNSVNQFSKEEVVKLQHVFGYTYEELNKVLAPLALRGDDPTSSMGYDAPLAVLSERPQLLYSYFKQMFAQVTNPPIDAFLEEMIVSVESLIGPEIPLLQQSKQPENLQRIRLKTPILTNDELARIKNNQEMYLKTVSIPMLVPAGDDDNALESALEQLVAEADLAVAGGAALLVITDRGVNEKYAPIPALLSVAALHNHLIEKGTRTKVSIIVESGEPREVHHMAMLLSYGVDAINPYLALDSIHQMLLNGQFRLEETDELITLEELVNHYVSGVTKGILKVISKMGISTIHSYIGAQICEVVGIRQEVVDRYFTSTPTRIGGIGLEVIARETLIRHQKAYAVSNEREAQLESGDDFQWRHNGEEHLFNPQTIHTLQHACRQNDYSLYKRYSKLIDEETQTSNNLRGLLDFTDRISVPIEEVESVESILKRFKSGAMSYGSISQEAHEALAIAMNRIGAKSNSGEGGEDSARYTPDSNGDLRNSAIKQVASGRFGVTSHYLMNATEIQIKMAQGAKPGEGGQLPARKVYPWIAKARGSTPGVELISPPPHHDIYSIEDLAELIYDLKNANSAARINVKLVSEAGVGTIAAGVAKARADVILISGYDGGTGAAPRTGIKNAGMPWEIGLAEAHQTLVLNGLRNKVTLETDGKLMTGRDVVIAALLGAEEYGFATVPLVVLGCVMMRVCHMDTCPVGIATQNPELRANFKGDPEHIVNFMRFIAQEVREWLAKLGFRSINELVGRTDILRTKDVRDIWKAATIDLSPLLYQPSTVVNRDIQEKECQDHELDQTLDVTKLIELTKPAIEDKQKVHLTLPLQNTNRAVGTILGSKVTMRYGAEGLPEDTILVDFKGTAGQSFGAFMPSGMTFTLEGDANDHVGKGLSGGKIAIYPPANSSFVPESNIIIGNVAFFGATSGEAYIRGVAGERFCVRNSGANVVVEGVGNHGCEYMTGGRVVVLGEFGKNFAAGMSGGIAYVWAESMEAVKQNCNMKMVLLEALQEREEIQIVKRMIENHVAFTGSLHAQKILGQWEQNVKHFVRIVPADYKRMVKAIERFRQSGIPGDDALLAAFQERKNA</sequence>
<reference evidence="19 20" key="1">
    <citation type="submission" date="2019-03" db="EMBL/GenBank/DDBJ databases">
        <authorList>
            <person name="Kim M.K.M."/>
        </authorList>
    </citation>
    <scope>NUCLEOTIDE SEQUENCE [LARGE SCALE GENOMIC DNA]</scope>
    <source>
        <strain evidence="19 20">18JY21-1</strain>
    </source>
</reference>